<keyword evidence="1" id="KW-1133">Transmembrane helix</keyword>
<feature type="transmembrane region" description="Helical" evidence="1">
    <location>
        <begin position="20"/>
        <end position="40"/>
    </location>
</feature>
<name>A0A0F0LIB8_9MICO</name>
<keyword evidence="3" id="KW-1185">Reference proteome</keyword>
<protein>
    <recommendedName>
        <fullName evidence="4">DoxX</fullName>
    </recommendedName>
</protein>
<keyword evidence="1" id="KW-0812">Transmembrane</keyword>
<gene>
    <name evidence="2" type="ORF">RS86_02881</name>
</gene>
<organism evidence="2 3">
    <name type="scientific">Microbacterium azadirachtae</name>
    <dbReference type="NCBI Taxonomy" id="582680"/>
    <lineage>
        <taxon>Bacteria</taxon>
        <taxon>Bacillati</taxon>
        <taxon>Actinomycetota</taxon>
        <taxon>Actinomycetes</taxon>
        <taxon>Micrococcales</taxon>
        <taxon>Microbacteriaceae</taxon>
        <taxon>Microbacterium</taxon>
    </lineage>
</organism>
<comment type="caution">
    <text evidence="2">The sequence shown here is derived from an EMBL/GenBank/DDBJ whole genome shotgun (WGS) entry which is preliminary data.</text>
</comment>
<feature type="transmembrane region" description="Helical" evidence="1">
    <location>
        <begin position="94"/>
        <end position="114"/>
    </location>
</feature>
<dbReference type="PATRIC" id="fig|582680.6.peg.2958"/>
<dbReference type="Proteomes" id="UP000033740">
    <property type="component" value="Unassembled WGS sequence"/>
</dbReference>
<dbReference type="EMBL" id="JYIX01000037">
    <property type="protein sequence ID" value="KJL32409.1"/>
    <property type="molecule type" value="Genomic_DNA"/>
</dbReference>
<accession>A0A0F0LIB8</accession>
<evidence type="ECO:0000256" key="1">
    <source>
        <dbReference type="SAM" id="Phobius"/>
    </source>
</evidence>
<reference evidence="2 3" key="1">
    <citation type="submission" date="2015-02" db="EMBL/GenBank/DDBJ databases">
        <title>Draft genome sequences of ten Microbacterium spp. with emphasis on heavy metal contaminated environments.</title>
        <authorList>
            <person name="Corretto E."/>
        </authorList>
    </citation>
    <scope>NUCLEOTIDE SEQUENCE [LARGE SCALE GENOMIC DNA]</scope>
    <source>
        <strain evidence="2 3">ARN176</strain>
    </source>
</reference>
<dbReference type="AlphaFoldDB" id="A0A0F0LIB8"/>
<keyword evidence="1" id="KW-0472">Membrane</keyword>
<sequence>MTTSTQTKTVARPPLLQDGYRQAFLLLRTVFTVAPILFGLDKFVRVLKPDWEVYLAPWMNGMIGMDAHTFMYIVGAVEIVAGILVAFLPRIGGYVVALWLLGIIVSLVSVGGYLDIALRDFGLLVGALALSSLAAGRKSDRTR</sequence>
<evidence type="ECO:0000313" key="2">
    <source>
        <dbReference type="EMBL" id="KJL32409.1"/>
    </source>
</evidence>
<evidence type="ECO:0000313" key="3">
    <source>
        <dbReference type="Proteomes" id="UP000033740"/>
    </source>
</evidence>
<proteinExistence type="predicted"/>
<evidence type="ECO:0008006" key="4">
    <source>
        <dbReference type="Google" id="ProtNLM"/>
    </source>
</evidence>
<dbReference type="STRING" id="582680.RS86_02881"/>
<dbReference type="RefSeq" id="WP_045272887.1">
    <property type="nucleotide sequence ID" value="NZ_JYIX01000037.1"/>
</dbReference>
<feature type="transmembrane region" description="Helical" evidence="1">
    <location>
        <begin position="69"/>
        <end position="88"/>
    </location>
</feature>